<accession>A0A520LK70</accession>
<feature type="signal peptide" evidence="1">
    <location>
        <begin position="1"/>
        <end position="21"/>
    </location>
</feature>
<dbReference type="Proteomes" id="UP000318148">
    <property type="component" value="Unassembled WGS sequence"/>
</dbReference>
<dbReference type="InterPro" id="IPR016866">
    <property type="entry name" value="UCP028069"/>
</dbReference>
<keyword evidence="1" id="KW-0732">Signal</keyword>
<comment type="caution">
    <text evidence="2">The sequence shown here is derived from an EMBL/GenBank/DDBJ whole genome shotgun (WGS) entry which is preliminary data.</text>
</comment>
<evidence type="ECO:0000256" key="1">
    <source>
        <dbReference type="SAM" id="SignalP"/>
    </source>
</evidence>
<proteinExistence type="predicted"/>
<evidence type="ECO:0000313" key="3">
    <source>
        <dbReference type="Proteomes" id="UP000318148"/>
    </source>
</evidence>
<gene>
    <name evidence="2" type="ORF">EVB02_03555</name>
</gene>
<dbReference type="PIRSF" id="PIRSF028069">
    <property type="entry name" value="UCP028069"/>
    <property type="match status" value="1"/>
</dbReference>
<evidence type="ECO:0000313" key="2">
    <source>
        <dbReference type="EMBL" id="RZO05167.1"/>
    </source>
</evidence>
<dbReference type="AlphaFoldDB" id="A0A520LK70"/>
<dbReference type="Pfam" id="PF11932">
    <property type="entry name" value="DUF3450"/>
    <property type="match status" value="1"/>
</dbReference>
<sequence length="258" mass="29281">MNKNILAISLFSVFSSVALFSQESTSVNDVDLLTESINISTNSLENSALTQEQINKLDETTRILLADYQSTSKEYESLKLYNDQVQKIINSQLDEIENILFQIDELDKTNQKIVPLMIKMINGLEDFINLDVPFLMSERMDRLANLRTTMDRGDISTSEKFRLITESYKTELEYGRTIEAYRDTIKIDGIDTSADFLRVGRIALTYLTTDGSKGGYFDLNERKFLKSSGSIRRATEDGLKIAAKQAPPALIQIPIYKD</sequence>
<name>A0A520LK70_9GAMM</name>
<protein>
    <submittedName>
        <fullName evidence="2">DUF3450 domain-containing protein</fullName>
    </submittedName>
</protein>
<organism evidence="2 3">
    <name type="scientific">SAR92 clade bacterium</name>
    <dbReference type="NCBI Taxonomy" id="2315479"/>
    <lineage>
        <taxon>Bacteria</taxon>
        <taxon>Pseudomonadati</taxon>
        <taxon>Pseudomonadota</taxon>
        <taxon>Gammaproteobacteria</taxon>
        <taxon>Cellvibrionales</taxon>
        <taxon>Porticoccaceae</taxon>
        <taxon>SAR92 clade</taxon>
    </lineage>
</organism>
<reference evidence="2 3" key="1">
    <citation type="submission" date="2019-02" db="EMBL/GenBank/DDBJ databases">
        <title>Prokaryotic population dynamics and viral predation in marine succession experiment using metagenomics: the confinement effect.</title>
        <authorList>
            <person name="Haro-Moreno J.M."/>
            <person name="Rodriguez-Valera F."/>
            <person name="Lopez-Perez M."/>
        </authorList>
    </citation>
    <scope>NUCLEOTIDE SEQUENCE [LARGE SCALE GENOMIC DNA]</scope>
    <source>
        <strain evidence="2">MED-G169</strain>
    </source>
</reference>
<dbReference type="EMBL" id="SHBO01000046">
    <property type="protein sequence ID" value="RZO05167.1"/>
    <property type="molecule type" value="Genomic_DNA"/>
</dbReference>
<feature type="chain" id="PRO_5022209894" evidence="1">
    <location>
        <begin position="22"/>
        <end position="258"/>
    </location>
</feature>